<feature type="region of interest" description="Disordered" evidence="14">
    <location>
        <begin position="301"/>
        <end position="326"/>
    </location>
</feature>
<dbReference type="GO" id="GO:0015344">
    <property type="term" value="F:siderophore uptake transmembrane transporter activity"/>
    <property type="evidence" value="ECO:0007669"/>
    <property type="project" value="TreeGrafter"/>
</dbReference>
<dbReference type="Pfam" id="PF13715">
    <property type="entry name" value="CarbopepD_reg_2"/>
    <property type="match status" value="1"/>
</dbReference>
<evidence type="ECO:0000256" key="13">
    <source>
        <dbReference type="RuleBase" id="RU003357"/>
    </source>
</evidence>
<keyword evidence="8 13" id="KW-0798">TonB box</keyword>
<evidence type="ECO:0000256" key="2">
    <source>
        <dbReference type="ARBA" id="ARBA00022448"/>
    </source>
</evidence>
<organism evidence="15 16">
    <name type="scientific">Bacteroides thetaiotaomicron</name>
    <dbReference type="NCBI Taxonomy" id="818"/>
    <lineage>
        <taxon>Bacteria</taxon>
        <taxon>Pseudomonadati</taxon>
        <taxon>Bacteroidota</taxon>
        <taxon>Bacteroidia</taxon>
        <taxon>Bacteroidales</taxon>
        <taxon>Bacteroidaceae</taxon>
        <taxon>Bacteroides</taxon>
    </lineage>
</organism>
<dbReference type="SUPFAM" id="SSF56935">
    <property type="entry name" value="Porins"/>
    <property type="match status" value="1"/>
</dbReference>
<keyword evidence="9 12" id="KW-0472">Membrane</keyword>
<keyword evidence="6" id="KW-0732">Signal</keyword>
<dbReference type="Gene3D" id="2.60.40.1120">
    <property type="entry name" value="Carboxypeptidase-like, regulatory domain"/>
    <property type="match status" value="1"/>
</dbReference>
<dbReference type="Pfam" id="PF07660">
    <property type="entry name" value="STN"/>
    <property type="match status" value="1"/>
</dbReference>
<keyword evidence="5 12" id="KW-0812">Transmembrane</keyword>
<keyword evidence="10" id="KW-0675">Receptor</keyword>
<dbReference type="PANTHER" id="PTHR30069:SF29">
    <property type="entry name" value="HEMOGLOBIN AND HEMOGLOBIN-HAPTOGLOBIN-BINDING PROTEIN 1-RELATED"/>
    <property type="match status" value="1"/>
</dbReference>
<dbReference type="PROSITE" id="PS52016">
    <property type="entry name" value="TONB_DEPENDENT_REC_3"/>
    <property type="match status" value="1"/>
</dbReference>
<dbReference type="InterPro" id="IPR036942">
    <property type="entry name" value="Beta-barrel_TonB_sf"/>
</dbReference>
<evidence type="ECO:0000256" key="10">
    <source>
        <dbReference type="ARBA" id="ARBA00023170"/>
    </source>
</evidence>
<evidence type="ECO:0000256" key="6">
    <source>
        <dbReference type="ARBA" id="ARBA00022729"/>
    </source>
</evidence>
<evidence type="ECO:0000256" key="1">
    <source>
        <dbReference type="ARBA" id="ARBA00004571"/>
    </source>
</evidence>
<evidence type="ECO:0000256" key="3">
    <source>
        <dbReference type="ARBA" id="ARBA00022452"/>
    </source>
</evidence>
<keyword evidence="4" id="KW-0410">Iron transport</keyword>
<comment type="similarity">
    <text evidence="12 13">Belongs to the TonB-dependent receptor family.</text>
</comment>
<evidence type="ECO:0000256" key="7">
    <source>
        <dbReference type="ARBA" id="ARBA00023004"/>
    </source>
</evidence>
<keyword evidence="2 12" id="KW-0813">Transport</keyword>
<evidence type="ECO:0000256" key="12">
    <source>
        <dbReference type="PROSITE-ProRule" id="PRU01360"/>
    </source>
</evidence>
<dbReference type="Pfam" id="PF07715">
    <property type="entry name" value="Plug"/>
    <property type="match status" value="1"/>
</dbReference>
<keyword evidence="7" id="KW-0408">Iron</keyword>
<dbReference type="InterPro" id="IPR012910">
    <property type="entry name" value="Plug_dom"/>
</dbReference>
<dbReference type="Pfam" id="PF00593">
    <property type="entry name" value="TonB_dep_Rec_b-barrel"/>
    <property type="match status" value="1"/>
</dbReference>
<dbReference type="InterPro" id="IPR023996">
    <property type="entry name" value="TonB-dep_OMP_SusC/RagA"/>
</dbReference>
<gene>
    <name evidence="15" type="ORF">BatF92_12950</name>
</gene>
<dbReference type="SUPFAM" id="SSF49464">
    <property type="entry name" value="Carboxypeptidase regulatory domain-like"/>
    <property type="match status" value="1"/>
</dbReference>
<evidence type="ECO:0000256" key="4">
    <source>
        <dbReference type="ARBA" id="ARBA00022496"/>
    </source>
</evidence>
<name>A0A139JWF5_BACT4</name>
<evidence type="ECO:0000256" key="9">
    <source>
        <dbReference type="ARBA" id="ARBA00023136"/>
    </source>
</evidence>
<evidence type="ECO:0000256" key="11">
    <source>
        <dbReference type="ARBA" id="ARBA00023237"/>
    </source>
</evidence>
<evidence type="ECO:0000256" key="14">
    <source>
        <dbReference type="SAM" id="MobiDB-lite"/>
    </source>
</evidence>
<comment type="subcellular location">
    <subcellularLocation>
        <location evidence="1 12">Cell outer membrane</location>
        <topology evidence="1 12">Multi-pass membrane protein</topology>
    </subcellularLocation>
</comment>
<dbReference type="InterPro" id="IPR011662">
    <property type="entry name" value="Secretin/TonB_short_N"/>
</dbReference>
<dbReference type="Gene3D" id="2.170.130.10">
    <property type="entry name" value="TonB-dependent receptor, plug domain"/>
    <property type="match status" value="1"/>
</dbReference>
<keyword evidence="11 12" id="KW-0998">Cell outer membrane</keyword>
<dbReference type="NCBIfam" id="TIGR04056">
    <property type="entry name" value="OMP_RagA_SusC"/>
    <property type="match status" value="1"/>
</dbReference>
<dbReference type="GO" id="GO:0009279">
    <property type="term" value="C:cell outer membrane"/>
    <property type="evidence" value="ECO:0007669"/>
    <property type="project" value="UniProtKB-SubCell"/>
</dbReference>
<dbReference type="PANTHER" id="PTHR30069">
    <property type="entry name" value="TONB-DEPENDENT OUTER MEMBRANE RECEPTOR"/>
    <property type="match status" value="1"/>
</dbReference>
<dbReference type="InterPro" id="IPR023997">
    <property type="entry name" value="TonB-dep_OMP_SusC/RagA_CS"/>
</dbReference>
<keyword evidence="4" id="KW-0406">Ion transport</keyword>
<dbReference type="InterPro" id="IPR037066">
    <property type="entry name" value="Plug_dom_sf"/>
</dbReference>
<keyword evidence="3 12" id="KW-1134">Transmembrane beta strand</keyword>
<dbReference type="Proteomes" id="UP000500882">
    <property type="component" value="Chromosome"/>
</dbReference>
<evidence type="ECO:0000313" key="15">
    <source>
        <dbReference type="EMBL" id="BCA49353.1"/>
    </source>
</evidence>
<dbReference type="SMART" id="SM00965">
    <property type="entry name" value="STN"/>
    <property type="match status" value="1"/>
</dbReference>
<evidence type="ECO:0000256" key="8">
    <source>
        <dbReference type="ARBA" id="ARBA00023077"/>
    </source>
</evidence>
<dbReference type="InterPro" id="IPR008969">
    <property type="entry name" value="CarboxyPept-like_regulatory"/>
</dbReference>
<dbReference type="AlphaFoldDB" id="A0A139JWF5"/>
<dbReference type="FunFam" id="2.60.40.1120:FF:000003">
    <property type="entry name" value="Outer membrane protein Omp121"/>
    <property type="match status" value="1"/>
</dbReference>
<protein>
    <submittedName>
        <fullName evidence="15">SusC/RagA family TonB-linked outer membrane protein</fullName>
    </submittedName>
</protein>
<accession>A0A139JWF5</accession>
<evidence type="ECO:0000256" key="5">
    <source>
        <dbReference type="ARBA" id="ARBA00022692"/>
    </source>
</evidence>
<dbReference type="NCBIfam" id="TIGR04057">
    <property type="entry name" value="SusC_RagA_signa"/>
    <property type="match status" value="1"/>
</dbReference>
<dbReference type="GO" id="GO:0044718">
    <property type="term" value="P:siderophore transmembrane transport"/>
    <property type="evidence" value="ECO:0007669"/>
    <property type="project" value="TreeGrafter"/>
</dbReference>
<dbReference type="EMBL" id="AP022660">
    <property type="protein sequence ID" value="BCA49353.1"/>
    <property type="molecule type" value="Genomic_DNA"/>
</dbReference>
<sequence>MKKNHSFIALYPKYALNLKLPLVMRISLALLFAVVLQLSAENGYAQRTHVAISMNNVSVEQVLNKIEEASDYVFLYNDKTIQKNRIVSVRNKSGKILDILDDIFKGTDITYTVVDKQIILSTNKMQLVQQEGQIQIKGVVKDAGGDPLIGVNVKVKDSTVGTITDINGNFTLQTRKGDILEISYVGYATKTVKVQNAQVLNIVLTEDTEVLNEVVVTALGIKKEAKSLSYNVQQVSNAEITRIADANFVNNLNGKVAGVTINSSSAGVGGSSRVVMRGTKSLNGNNNALYVVDGIPMSDMSAASTQPTDSYEGAGQSGDPISGLNPEDIESISVLSGPSAAALYGSAAANGVVMITTKKGREGRTSVSISNNTTFSAPLVLPEFQNTYGQTEVGSYYSWGSKLNTPSSYDPKDFFQTGVNVTNAASLSTGTDKNQTYLSLGTTNAKGIIHNNDYERYNVTVRNVAKMLKDKLTLDLSFMLSSVKEQNMTSQGLYYNPLVPLYLFPAGDDFSKVQAYQRYDSERNLLTQYWPYSTSLALQNPYWITEHIKIPNHKNRYMATASAKYEFADWINVTARAKMDRNNERRERMYDAGTNTLFASKYGYYSKSNIENQQIYGELLLNINKYFVDNTLNVTANVGGNFENNDYQSDYFGGKLKSVANLFTFGNVDTSEKNLANQYGYHLKKRAIFGSAQIGYKSMAYLDVTARNDWSSTFKGTNTGSFFYPSIGLSGIITDIFRCSTDIMPYMKVRISYSEVGNSPDVFLAIPTYALVDGVPVTQSRRPNPNLKPERTKSWEAGFNFVFFKNRLRLDGSIYQSRTYNQFFERTLSSTTGYKSEVVNGGRVDNKGIELSLRFEDKWGNFGWSSYLTYSLNRNKVVELLRNYEDPYTHELTSLDRIDMGGTSMYKMILTEGGSIGDIYVNTLRTDEHGAIYVHPSDQVVVTQPDEFVKAGNSAPKYNLGWGNTFSYKGLSLGFLFTARVGGVVVSQTQATMDAYGSSKATAIARDNGGAIVNGRPIGAEDYYTKIGGAGAQGGIGSMYTYSATNVRLAELSLGYDIPINKYVDWIKGLNVSFIGKNLFFLYRKAPFDPELTASTGTYFQGIDMFMSPSLRNLGFSVKVNF</sequence>
<evidence type="ECO:0000313" key="16">
    <source>
        <dbReference type="Proteomes" id="UP000500882"/>
    </source>
</evidence>
<dbReference type="Gene3D" id="2.40.170.20">
    <property type="entry name" value="TonB-dependent receptor, beta-barrel domain"/>
    <property type="match status" value="1"/>
</dbReference>
<proteinExistence type="inferred from homology"/>
<dbReference type="InterPro" id="IPR000531">
    <property type="entry name" value="Beta-barrel_TonB"/>
</dbReference>
<dbReference type="InterPro" id="IPR039426">
    <property type="entry name" value="TonB-dep_rcpt-like"/>
</dbReference>
<reference evidence="15 16" key="1">
    <citation type="submission" date="2020-02" db="EMBL/GenBank/DDBJ databases">
        <title>Whole-genome sequencing and comparative analysis of the genomes of Bacteroides thetaiotaomicron and Escherichia coli isolated from a healthy resident in Vietnam.</title>
        <authorList>
            <person name="Mohsin M."/>
            <person name="Tanaka K."/>
            <person name="Kawahara R."/>
            <person name="Kondo S."/>
            <person name="Noguchi H."/>
            <person name="Motooka D."/>
            <person name="Nakamura S."/>
            <person name="Khong D.T."/>
            <person name="Nguyen T.N."/>
            <person name="Tran H.T."/>
            <person name="Yamamoto Y."/>
        </authorList>
    </citation>
    <scope>NUCLEOTIDE SEQUENCE [LARGE SCALE GENOMIC DNA]</scope>
    <source>
        <strain evidence="15 16">F9-2</strain>
    </source>
</reference>